<feature type="transmembrane region" description="Helical" evidence="9">
    <location>
        <begin position="376"/>
        <end position="398"/>
    </location>
</feature>
<feature type="transmembrane region" description="Helical" evidence="9">
    <location>
        <begin position="107"/>
        <end position="129"/>
    </location>
</feature>
<dbReference type="InterPro" id="IPR051050">
    <property type="entry name" value="Lipid_II_flippase_MurJ/MviN"/>
</dbReference>
<evidence type="ECO:0000256" key="3">
    <source>
        <dbReference type="ARBA" id="ARBA00022692"/>
    </source>
</evidence>
<evidence type="ECO:0000256" key="9">
    <source>
        <dbReference type="SAM" id="Phobius"/>
    </source>
</evidence>
<dbReference type="GO" id="GO:0034204">
    <property type="term" value="P:lipid translocation"/>
    <property type="evidence" value="ECO:0007669"/>
    <property type="project" value="TreeGrafter"/>
</dbReference>
<dbReference type="CDD" id="cd13123">
    <property type="entry name" value="MATE_MurJ_like"/>
    <property type="match status" value="1"/>
</dbReference>
<evidence type="ECO:0000256" key="5">
    <source>
        <dbReference type="ARBA" id="ARBA00022984"/>
    </source>
</evidence>
<dbReference type="GO" id="GO:0015648">
    <property type="term" value="F:lipid-linked peptidoglycan transporter activity"/>
    <property type="evidence" value="ECO:0007669"/>
    <property type="project" value="TreeGrafter"/>
</dbReference>
<protein>
    <submittedName>
        <fullName evidence="10">Putative peptidoglycan lipid II flippase</fullName>
    </submittedName>
</protein>
<keyword evidence="2" id="KW-1003">Cell membrane</keyword>
<evidence type="ECO:0000256" key="1">
    <source>
        <dbReference type="ARBA" id="ARBA00004651"/>
    </source>
</evidence>
<organism evidence="10 11">
    <name type="scientific">Nocardiopsis metallicus</name>
    <dbReference type="NCBI Taxonomy" id="179819"/>
    <lineage>
        <taxon>Bacteria</taxon>
        <taxon>Bacillati</taxon>
        <taxon>Actinomycetota</taxon>
        <taxon>Actinomycetes</taxon>
        <taxon>Streptosporangiales</taxon>
        <taxon>Nocardiopsidaceae</taxon>
        <taxon>Nocardiopsis</taxon>
    </lineage>
</organism>
<feature type="transmembrane region" description="Helical" evidence="9">
    <location>
        <begin position="492"/>
        <end position="513"/>
    </location>
</feature>
<dbReference type="NCBIfam" id="TIGR01695">
    <property type="entry name" value="murJ_mviN"/>
    <property type="match status" value="1"/>
</dbReference>
<dbReference type="EMBL" id="JACHDO010000001">
    <property type="protein sequence ID" value="MBB5493990.1"/>
    <property type="molecule type" value="Genomic_DNA"/>
</dbReference>
<keyword evidence="5" id="KW-0573">Peptidoglycan synthesis</keyword>
<gene>
    <name evidence="10" type="ORF">HNR07_005127</name>
</gene>
<feature type="transmembrane region" description="Helical" evidence="9">
    <location>
        <begin position="554"/>
        <end position="579"/>
    </location>
</feature>
<feature type="transmembrane region" description="Helical" evidence="9">
    <location>
        <begin position="141"/>
        <end position="161"/>
    </location>
</feature>
<feature type="transmembrane region" description="Helical" evidence="9">
    <location>
        <begin position="248"/>
        <end position="273"/>
    </location>
</feature>
<keyword evidence="11" id="KW-1185">Reference proteome</keyword>
<evidence type="ECO:0000256" key="8">
    <source>
        <dbReference type="SAM" id="MobiDB-lite"/>
    </source>
</evidence>
<evidence type="ECO:0000256" key="2">
    <source>
        <dbReference type="ARBA" id="ARBA00022475"/>
    </source>
</evidence>
<dbReference type="Proteomes" id="UP000579647">
    <property type="component" value="Unassembled WGS sequence"/>
</dbReference>
<name>A0A840WAB2_9ACTN</name>
<feature type="transmembrane region" description="Helical" evidence="9">
    <location>
        <begin position="217"/>
        <end position="236"/>
    </location>
</feature>
<evidence type="ECO:0000256" key="7">
    <source>
        <dbReference type="ARBA" id="ARBA00023136"/>
    </source>
</evidence>
<keyword evidence="3 9" id="KW-0812">Transmembrane</keyword>
<evidence type="ECO:0000313" key="11">
    <source>
        <dbReference type="Proteomes" id="UP000579647"/>
    </source>
</evidence>
<feature type="transmembrane region" description="Helical" evidence="9">
    <location>
        <begin position="419"/>
        <end position="438"/>
    </location>
</feature>
<dbReference type="GO" id="GO:0009252">
    <property type="term" value="P:peptidoglycan biosynthetic process"/>
    <property type="evidence" value="ECO:0007669"/>
    <property type="project" value="UniProtKB-KW"/>
</dbReference>
<dbReference type="InterPro" id="IPR004268">
    <property type="entry name" value="MurJ"/>
</dbReference>
<dbReference type="GO" id="GO:0005886">
    <property type="term" value="C:plasma membrane"/>
    <property type="evidence" value="ECO:0007669"/>
    <property type="project" value="UniProtKB-SubCell"/>
</dbReference>
<feature type="transmembrane region" description="Helical" evidence="9">
    <location>
        <begin position="182"/>
        <end position="205"/>
    </location>
</feature>
<dbReference type="PRINTS" id="PR01806">
    <property type="entry name" value="VIRFACTRMVIN"/>
</dbReference>
<keyword evidence="7 9" id="KW-0472">Membrane</keyword>
<dbReference type="AlphaFoldDB" id="A0A840WAB2"/>
<evidence type="ECO:0000256" key="6">
    <source>
        <dbReference type="ARBA" id="ARBA00022989"/>
    </source>
</evidence>
<evidence type="ECO:0000313" key="10">
    <source>
        <dbReference type="EMBL" id="MBB5493990.1"/>
    </source>
</evidence>
<keyword evidence="4" id="KW-0133">Cell shape</keyword>
<feature type="compositionally biased region" description="Low complexity" evidence="8">
    <location>
        <begin position="69"/>
        <end position="84"/>
    </location>
</feature>
<sequence>MVTDSPNGDEQPPRYAPKHRRSPYEGALPGESPLRPSGGPAPSFEEGELPAPEPAPASGSGSGPGSGSGSAPASAPGPDAASAPAPGPDAGSGGMMRSSMIMAVGTMASRITGFARTIVLAAAIGTHLLGDAYHTAHTIPFILNDLLIGGLMASVVIPFLVKRRKRDADGGKATEDRLFTSMVLALLLVTGAAIAAAEALIWLYGSRFTPVQFEASVYLARFLLSQIFFVGLSGLLSAMLNTRGKFGAAVWAPVLNNVVIMGVAAMFLVVAGPGRTPETVTTAELTLLGAGTAAGMALQALVLFVALTRTGYRWRPRLDLRGSGLGEAMRTAGWMMLYTLLTQAGLWITTNIANAANVASIEQGLDVGAGISAYNLAYQLFQLPYAIIAVSLITVLLPRMSAHADDRDWEAVRSDFFRTLRISAFVLVPIAFAVAMFAEPLSILAFARGSVSIADAAAIGQILAVMSLGMLPFTVFQLMLRVFFAMGDTRTPALIGAANLAVHSGLALAAYLLLPPNLVVVGVAAGFMVSFLSGLTIAGQILSRRIGGLDGKHVIGTLLRLHLAVVPSIAAGFGVLWFFDTQVGPGLITYIGAPVVGCFVGALLFLVSARLLRVPELSAAVELIRGRLRR</sequence>
<reference evidence="10 11" key="1">
    <citation type="submission" date="2020-08" db="EMBL/GenBank/DDBJ databases">
        <title>Sequencing the genomes of 1000 actinobacteria strains.</title>
        <authorList>
            <person name="Klenk H.-P."/>
        </authorList>
    </citation>
    <scope>NUCLEOTIDE SEQUENCE [LARGE SCALE GENOMIC DNA]</scope>
    <source>
        <strain evidence="10 11">DSM 44598</strain>
    </source>
</reference>
<accession>A0A840WAB2</accession>
<evidence type="ECO:0000256" key="4">
    <source>
        <dbReference type="ARBA" id="ARBA00022960"/>
    </source>
</evidence>
<dbReference type="GO" id="GO:0008360">
    <property type="term" value="P:regulation of cell shape"/>
    <property type="evidence" value="ECO:0007669"/>
    <property type="project" value="UniProtKB-KW"/>
</dbReference>
<dbReference type="PANTHER" id="PTHR47019:SF1">
    <property type="entry name" value="LIPID II FLIPPASE MURJ"/>
    <property type="match status" value="1"/>
</dbReference>
<dbReference type="RefSeq" id="WP_184367067.1">
    <property type="nucleotide sequence ID" value="NZ_BAAAKM010000071.1"/>
</dbReference>
<comment type="subcellular location">
    <subcellularLocation>
        <location evidence="1">Cell membrane</location>
        <topology evidence="1">Multi-pass membrane protein</topology>
    </subcellularLocation>
</comment>
<dbReference type="PANTHER" id="PTHR47019">
    <property type="entry name" value="LIPID II FLIPPASE MURJ"/>
    <property type="match status" value="1"/>
</dbReference>
<comment type="caution">
    <text evidence="10">The sequence shown here is derived from an EMBL/GenBank/DDBJ whole genome shotgun (WGS) entry which is preliminary data.</text>
</comment>
<feature type="transmembrane region" description="Helical" evidence="9">
    <location>
        <begin position="285"/>
        <end position="307"/>
    </location>
</feature>
<keyword evidence="6 9" id="KW-1133">Transmembrane helix</keyword>
<proteinExistence type="predicted"/>
<feature type="region of interest" description="Disordered" evidence="8">
    <location>
        <begin position="1"/>
        <end position="93"/>
    </location>
</feature>
<dbReference type="Pfam" id="PF03023">
    <property type="entry name" value="MurJ"/>
    <property type="match status" value="1"/>
</dbReference>
<feature type="transmembrane region" description="Helical" evidence="9">
    <location>
        <begin position="458"/>
        <end position="480"/>
    </location>
</feature>
<feature type="transmembrane region" description="Helical" evidence="9">
    <location>
        <begin position="585"/>
        <end position="607"/>
    </location>
</feature>
<feature type="transmembrane region" description="Helical" evidence="9">
    <location>
        <begin position="519"/>
        <end position="542"/>
    </location>
</feature>